<sequence>MTQNKPITFLVNREMTEYEVDYENKASSLVSPWVFNGFSWTYTDTGLPISKIGDYTITFESDVFNKWLHENTPLSINNMKNGLEERMVMIMTYFTNRWPQLKNIGYSNSEQHNPLDEIENIFYTDTREYILYTLGLIRNRNDVIVGDSIYISLKLKFSDKYNIFNTTLDDTPDTYTNIRLNEFNIRINII</sequence>
<name>A0A6C0E5Y8_9ZZZZ</name>
<dbReference type="AlphaFoldDB" id="A0A6C0E5Y8"/>
<proteinExistence type="predicted"/>
<protein>
    <submittedName>
        <fullName evidence="1">Uncharacterized protein</fullName>
    </submittedName>
</protein>
<dbReference type="EMBL" id="MN739737">
    <property type="protein sequence ID" value="QHT24051.1"/>
    <property type="molecule type" value="Genomic_DNA"/>
</dbReference>
<organism evidence="1">
    <name type="scientific">viral metagenome</name>
    <dbReference type="NCBI Taxonomy" id="1070528"/>
    <lineage>
        <taxon>unclassified sequences</taxon>
        <taxon>metagenomes</taxon>
        <taxon>organismal metagenomes</taxon>
    </lineage>
</organism>
<evidence type="ECO:0000313" key="1">
    <source>
        <dbReference type="EMBL" id="QHT24051.1"/>
    </source>
</evidence>
<accession>A0A6C0E5Y8</accession>
<reference evidence="1" key="1">
    <citation type="journal article" date="2020" name="Nature">
        <title>Giant virus diversity and host interactions through global metagenomics.</title>
        <authorList>
            <person name="Schulz F."/>
            <person name="Roux S."/>
            <person name="Paez-Espino D."/>
            <person name="Jungbluth S."/>
            <person name="Walsh D.A."/>
            <person name="Denef V.J."/>
            <person name="McMahon K.D."/>
            <person name="Konstantinidis K.T."/>
            <person name="Eloe-Fadrosh E.A."/>
            <person name="Kyrpides N.C."/>
            <person name="Woyke T."/>
        </authorList>
    </citation>
    <scope>NUCLEOTIDE SEQUENCE</scope>
    <source>
        <strain evidence="1">GVMAG-M-3300023179-132</strain>
    </source>
</reference>